<dbReference type="AlphaFoldDB" id="A0A803KMU6"/>
<dbReference type="Proteomes" id="UP000596660">
    <property type="component" value="Unplaced"/>
</dbReference>
<reference evidence="5" key="1">
    <citation type="journal article" date="2017" name="Nature">
        <title>The genome of Chenopodium quinoa.</title>
        <authorList>
            <person name="Jarvis D.E."/>
            <person name="Ho Y.S."/>
            <person name="Lightfoot D.J."/>
            <person name="Schmoeckel S.M."/>
            <person name="Li B."/>
            <person name="Borm T.J.A."/>
            <person name="Ohyanagi H."/>
            <person name="Mineta K."/>
            <person name="Michell C.T."/>
            <person name="Saber N."/>
            <person name="Kharbatia N.M."/>
            <person name="Rupper R.R."/>
            <person name="Sharp A.R."/>
            <person name="Dally N."/>
            <person name="Boughton B.A."/>
            <person name="Woo Y.H."/>
            <person name="Gao G."/>
            <person name="Schijlen E.G.W.M."/>
            <person name="Guo X."/>
            <person name="Momin A.A."/>
            <person name="Negrao S."/>
            <person name="Al-Babili S."/>
            <person name="Gehring C."/>
            <person name="Roessner U."/>
            <person name="Jung C."/>
            <person name="Murphy K."/>
            <person name="Arold S.T."/>
            <person name="Gojobori T."/>
            <person name="van der Linden C.G."/>
            <person name="van Loo E.N."/>
            <person name="Jellen E.N."/>
            <person name="Maughan P.J."/>
            <person name="Tester M."/>
        </authorList>
    </citation>
    <scope>NUCLEOTIDE SEQUENCE [LARGE SCALE GENOMIC DNA]</scope>
    <source>
        <strain evidence="5">cv. PI 614886</strain>
    </source>
</reference>
<dbReference type="GO" id="GO:0007166">
    <property type="term" value="P:cell surface receptor signaling pathway"/>
    <property type="evidence" value="ECO:0007669"/>
    <property type="project" value="InterPro"/>
</dbReference>
<dbReference type="InterPro" id="IPR000719">
    <property type="entry name" value="Prot_kinase_dom"/>
</dbReference>
<dbReference type="Pfam" id="PF07714">
    <property type="entry name" value="PK_Tyr_Ser-Thr"/>
    <property type="match status" value="1"/>
</dbReference>
<keyword evidence="1" id="KW-0547">Nucleotide-binding</keyword>
<evidence type="ECO:0000259" key="4">
    <source>
        <dbReference type="PROSITE" id="PS50011"/>
    </source>
</evidence>
<organism evidence="5 6">
    <name type="scientific">Chenopodium quinoa</name>
    <name type="common">Quinoa</name>
    <dbReference type="NCBI Taxonomy" id="63459"/>
    <lineage>
        <taxon>Eukaryota</taxon>
        <taxon>Viridiplantae</taxon>
        <taxon>Streptophyta</taxon>
        <taxon>Embryophyta</taxon>
        <taxon>Tracheophyta</taxon>
        <taxon>Spermatophyta</taxon>
        <taxon>Magnoliopsida</taxon>
        <taxon>eudicotyledons</taxon>
        <taxon>Gunneridae</taxon>
        <taxon>Pentapetalae</taxon>
        <taxon>Caryophyllales</taxon>
        <taxon>Chenopodiaceae</taxon>
        <taxon>Chenopodioideae</taxon>
        <taxon>Atripliceae</taxon>
        <taxon>Chenopodium</taxon>
    </lineage>
</organism>
<gene>
    <name evidence="5" type="primary">LOC110737227</name>
</gene>
<feature type="region of interest" description="Disordered" evidence="3">
    <location>
        <begin position="356"/>
        <end position="379"/>
    </location>
</feature>
<keyword evidence="2" id="KW-0067">ATP-binding</keyword>
<dbReference type="PANTHER" id="PTHR27005">
    <property type="entry name" value="WALL-ASSOCIATED RECEPTOR KINASE-LIKE 21"/>
    <property type="match status" value="1"/>
</dbReference>
<evidence type="ECO:0000256" key="2">
    <source>
        <dbReference type="ARBA" id="ARBA00022840"/>
    </source>
</evidence>
<accession>A0A803KMU6</accession>
<protein>
    <recommendedName>
        <fullName evidence="4">Protein kinase domain-containing protein</fullName>
    </recommendedName>
</protein>
<evidence type="ECO:0000256" key="3">
    <source>
        <dbReference type="SAM" id="MobiDB-lite"/>
    </source>
</evidence>
<dbReference type="GO" id="GO:0005524">
    <property type="term" value="F:ATP binding"/>
    <property type="evidence" value="ECO:0007669"/>
    <property type="project" value="UniProtKB-KW"/>
</dbReference>
<dbReference type="InterPro" id="IPR001245">
    <property type="entry name" value="Ser-Thr/Tyr_kinase_cat_dom"/>
</dbReference>
<reference evidence="5" key="2">
    <citation type="submission" date="2021-03" db="UniProtKB">
        <authorList>
            <consortium name="EnsemblPlants"/>
        </authorList>
    </citation>
    <scope>IDENTIFICATION</scope>
</reference>
<feature type="compositionally biased region" description="Polar residues" evidence="3">
    <location>
        <begin position="359"/>
        <end position="379"/>
    </location>
</feature>
<feature type="domain" description="Protein kinase" evidence="4">
    <location>
        <begin position="61"/>
        <end position="334"/>
    </location>
</feature>
<dbReference type="PANTHER" id="PTHR27005:SF468">
    <property type="entry name" value="OS01G0310500 PROTEIN"/>
    <property type="match status" value="1"/>
</dbReference>
<dbReference type="PROSITE" id="PS50011">
    <property type="entry name" value="PROTEIN_KINASE_DOM"/>
    <property type="match status" value="1"/>
</dbReference>
<keyword evidence="6" id="KW-1185">Reference proteome</keyword>
<evidence type="ECO:0000256" key="1">
    <source>
        <dbReference type="ARBA" id="ARBA00022741"/>
    </source>
</evidence>
<dbReference type="Gene3D" id="1.10.510.10">
    <property type="entry name" value="Transferase(Phosphotransferase) domain 1"/>
    <property type="match status" value="1"/>
</dbReference>
<proteinExistence type="predicted"/>
<dbReference type="GO" id="GO:0005886">
    <property type="term" value="C:plasma membrane"/>
    <property type="evidence" value="ECO:0007669"/>
    <property type="project" value="TreeGrafter"/>
</dbReference>
<sequence length="379" mass="42036">MEVVGGYIEDDWEQEKIDFRFTQNGGILLEKQIALSQGRNVGPGQLKILSHKDIEKATNNLDPNLLVGSSAQRNVYKATIEDRIVVVGVPLQLERNPKLVDRNLNEASIAMVMNHENMVKLYGCCLDTFIPILVYEMLPNGILSQHLHGDTASIKCLKWADRLRVATDTAYALSYMHNALRKPVVHRGVSSASVLLDSSFQAKLGNFGYAVSINPGDTSERWSVEGSPGFIDPEYIETQVVTDKCDVYSFGVLLLELLTRSNPIRMLRGGRDLVDVFVSAFQNNCVMNMIDRELLNQASRDEIKQAVRIALKCVAKKGAERPTMIEVVVQLRQIRDTCGGRGNNRVQGNLEHARGAGNLDQQQGGESSQVQPQAQTQSN</sequence>
<evidence type="ECO:0000313" key="6">
    <source>
        <dbReference type="Proteomes" id="UP000596660"/>
    </source>
</evidence>
<evidence type="ECO:0000313" key="5">
    <source>
        <dbReference type="EnsemblPlants" id="AUR62000352-RA:cds"/>
    </source>
</evidence>
<dbReference type="Gene3D" id="3.30.200.20">
    <property type="entry name" value="Phosphorylase Kinase, domain 1"/>
    <property type="match status" value="1"/>
</dbReference>
<dbReference type="SUPFAM" id="SSF56112">
    <property type="entry name" value="Protein kinase-like (PK-like)"/>
    <property type="match status" value="1"/>
</dbReference>
<dbReference type="InterPro" id="IPR045274">
    <property type="entry name" value="WAK-like"/>
</dbReference>
<dbReference type="GO" id="GO:0004674">
    <property type="term" value="F:protein serine/threonine kinase activity"/>
    <property type="evidence" value="ECO:0007669"/>
    <property type="project" value="TreeGrafter"/>
</dbReference>
<dbReference type="Gramene" id="AUR62000352-RA">
    <property type="protein sequence ID" value="AUR62000352-RA:cds"/>
    <property type="gene ID" value="AUR62000352"/>
</dbReference>
<dbReference type="EnsemblPlants" id="AUR62000352-RA">
    <property type="protein sequence ID" value="AUR62000352-RA:cds"/>
    <property type="gene ID" value="AUR62000352"/>
</dbReference>
<dbReference type="InterPro" id="IPR011009">
    <property type="entry name" value="Kinase-like_dom_sf"/>
</dbReference>
<name>A0A803KMU6_CHEQI</name>